<sequence>MIASSETSITFVERLKNHAKTNKKTYIVGGVCLAAGLVGGAVIVRTSMDPPIKVQPKITQVLSWKPEAHLEVYIEALGDPGNIIQDTTTGTIYASQGQAAKALDTTKSAITRHLKGDTDFVAGSHKLVKLGKAHVSDIA</sequence>
<evidence type="ECO:0000313" key="3">
    <source>
        <dbReference type="Proteomes" id="UP000326805"/>
    </source>
</evidence>
<keyword evidence="3" id="KW-1185">Reference proteome</keyword>
<evidence type="ECO:0000313" key="2">
    <source>
        <dbReference type="EMBL" id="QFP94936.1"/>
    </source>
</evidence>
<reference evidence="2 3" key="1">
    <citation type="submission" date="2019-08" db="EMBL/GenBank/DDBJ databases">
        <authorList>
            <person name="Ward C."/>
            <person name="Batin B."/>
            <person name="Choi E."/>
            <person name="Dhami J."/>
            <person name="Figueroa S."/>
            <person name="Kim S."/>
            <person name="Kim U."/>
            <person name="Klim L."/>
            <person name="Lee Y.S."/>
            <person name="Lim D."/>
            <person name="Nathaniel A."/>
            <person name="Shih C."/>
            <person name="Simental K."/>
            <person name="Shu E."/>
            <person name="Trivedi R."/>
            <person name="Valladolid I."/>
            <person name="Wang C."/>
            <person name="Yoo K."/>
            <person name="Choi J.D."/>
            <person name="Dean N."/>
            <person name="Muthiah A.S."/>
            <person name="Diaz A."/>
            <person name="Garlena R.A."/>
            <person name="Russell D.A."/>
            <person name="Pope W.H."/>
            <person name="Jacobs-Sera D."/>
            <person name="Hatfull G.F."/>
        </authorList>
    </citation>
    <scope>NUCLEOTIDE SEQUENCE [LARGE SCALE GENOMIC DNA]</scope>
</reference>
<keyword evidence="1" id="KW-1133">Transmembrane helix</keyword>
<dbReference type="GeneID" id="55623437"/>
<keyword evidence="1" id="KW-0472">Membrane</keyword>
<dbReference type="EMBL" id="MN284896">
    <property type="protein sequence ID" value="QFP94936.1"/>
    <property type="molecule type" value="Genomic_DNA"/>
</dbReference>
<proteinExistence type="predicted"/>
<feature type="transmembrane region" description="Helical" evidence="1">
    <location>
        <begin position="25"/>
        <end position="44"/>
    </location>
</feature>
<evidence type="ECO:0000256" key="1">
    <source>
        <dbReference type="SAM" id="Phobius"/>
    </source>
</evidence>
<dbReference type="Proteomes" id="UP000326805">
    <property type="component" value="Segment"/>
</dbReference>
<dbReference type="RefSeq" id="YP_009852802.1">
    <property type="nucleotide sequence ID" value="NC_048816.1"/>
</dbReference>
<accession>A0A5P8D7F2</accession>
<protein>
    <submittedName>
        <fullName evidence="2">Uncharacterized protein</fullName>
    </submittedName>
</protein>
<gene>
    <name evidence="2" type="primary">54</name>
    <name evidence="2" type="ORF">SEA_OHMYWARD_54</name>
</gene>
<organism evidence="2 3">
    <name type="scientific">Gordonia phage OhMyWard</name>
    <dbReference type="NCBI Taxonomy" id="2652414"/>
    <lineage>
        <taxon>Viruses</taxon>
        <taxon>Duplodnaviria</taxon>
        <taxon>Heunggongvirae</taxon>
        <taxon>Uroviricota</taxon>
        <taxon>Caudoviricetes</taxon>
        <taxon>Deejayvirinae</taxon>
        <taxon>Kenoshavirus</taxon>
        <taxon>Kenoshavirus ohmyward</taxon>
    </lineage>
</organism>
<dbReference type="KEGG" id="vg:55623437"/>
<name>A0A5P8D7F2_9CAUD</name>
<keyword evidence="1" id="KW-0812">Transmembrane</keyword>